<protein>
    <recommendedName>
        <fullName evidence="3">Lipoprotein</fullName>
    </recommendedName>
</protein>
<reference evidence="1 2" key="1">
    <citation type="submission" date="2018-05" db="EMBL/GenBank/DDBJ databases">
        <title>Rhodohalobacter halophilus gen. nov., sp. nov., a moderately halophilic member of the family Balneolaceae.</title>
        <authorList>
            <person name="Liu Z.-W."/>
        </authorList>
    </citation>
    <scope>NUCLEOTIDE SEQUENCE [LARGE SCALE GENOMIC DNA]</scope>
    <source>
        <strain evidence="1 2">8A47</strain>
    </source>
</reference>
<proteinExistence type="predicted"/>
<sequence length="155" mass="18137">MIRLATYRQLILWSLLMTAFLISCMPQMSVFNEAAYRQAVELKVASLNLLDKASTPYAENREQVETLKLELLKAWEYAKGRPDNETSAEQWEILIDPERNRLGNFFVRWEERERLSPAIVREYRLIISDTFDMIISLESGKLKPEEVIQQSPVIQ</sequence>
<comment type="caution">
    <text evidence="1">The sequence shown here is derived from an EMBL/GenBank/DDBJ whole genome shotgun (WGS) entry which is preliminary data.</text>
</comment>
<evidence type="ECO:0000313" key="1">
    <source>
        <dbReference type="EMBL" id="PWN06809.1"/>
    </source>
</evidence>
<name>A0A316TU00_9BACT</name>
<dbReference type="RefSeq" id="WP_109646098.1">
    <property type="nucleotide sequence ID" value="NZ_QGGB01000005.1"/>
</dbReference>
<dbReference type="EMBL" id="QGGB01000005">
    <property type="protein sequence ID" value="PWN06809.1"/>
    <property type="molecule type" value="Genomic_DNA"/>
</dbReference>
<evidence type="ECO:0008006" key="3">
    <source>
        <dbReference type="Google" id="ProtNLM"/>
    </source>
</evidence>
<dbReference type="OrthoDB" id="794867at2"/>
<dbReference type="AlphaFoldDB" id="A0A316TU00"/>
<evidence type="ECO:0000313" key="2">
    <source>
        <dbReference type="Proteomes" id="UP000245533"/>
    </source>
</evidence>
<dbReference type="PROSITE" id="PS51257">
    <property type="entry name" value="PROKAR_LIPOPROTEIN"/>
    <property type="match status" value="1"/>
</dbReference>
<gene>
    <name evidence="1" type="ORF">DDZ15_05925</name>
</gene>
<dbReference type="Proteomes" id="UP000245533">
    <property type="component" value="Unassembled WGS sequence"/>
</dbReference>
<keyword evidence="2" id="KW-1185">Reference proteome</keyword>
<accession>A0A316TU00</accession>
<organism evidence="1 2">
    <name type="scientific">Rhodohalobacter mucosus</name>
    <dbReference type="NCBI Taxonomy" id="2079485"/>
    <lineage>
        <taxon>Bacteria</taxon>
        <taxon>Pseudomonadati</taxon>
        <taxon>Balneolota</taxon>
        <taxon>Balneolia</taxon>
        <taxon>Balneolales</taxon>
        <taxon>Balneolaceae</taxon>
        <taxon>Rhodohalobacter</taxon>
    </lineage>
</organism>